<evidence type="ECO:0000256" key="1">
    <source>
        <dbReference type="ARBA" id="ARBA00022448"/>
    </source>
</evidence>
<evidence type="ECO:0000259" key="7">
    <source>
        <dbReference type="Pfam" id="PF05187"/>
    </source>
</evidence>
<comment type="cofactor">
    <cofactor evidence="6">
        <name>[4Fe-4S] cluster</name>
        <dbReference type="ChEBI" id="CHEBI:49883"/>
    </cofactor>
    <text evidence="6">Binds 1 [4Fe-4S] cluster.</text>
</comment>
<sequence>MPVNANLRTSAGSEGRFRPAAVYAFVKNDDGGDRLVINTQNGVHRKTHDIEDPTQNIVWVTPEGGGGPNYPNMRCGRDQTPHYDRRGVCERSESRDCAKHIDDRAVAIVPQRDAPTFTMLGDARVARASGCYCRSSRCVASPARRRHIEQIRSTTLMALTYQKNVDSMPRDFNHSATYSAVPPNAALAMA</sequence>
<keyword evidence="9" id="KW-1185">Reference proteome</keyword>
<keyword evidence="4 6" id="KW-0408">Iron</keyword>
<dbReference type="PANTHER" id="PTHR10617:SF107">
    <property type="entry name" value="ELECTRON TRANSFER FLAVOPROTEIN-UBIQUINONE OXIDOREDUCTASE, MITOCHONDRIAL"/>
    <property type="match status" value="1"/>
</dbReference>
<dbReference type="EC" id="1.5.5.1" evidence="6"/>
<organism evidence="8 9">
    <name type="scientific">Burkholderia aenigmatica</name>
    <dbReference type="NCBI Taxonomy" id="2015348"/>
    <lineage>
        <taxon>Bacteria</taxon>
        <taxon>Pseudomonadati</taxon>
        <taxon>Pseudomonadota</taxon>
        <taxon>Betaproteobacteria</taxon>
        <taxon>Burkholderiales</taxon>
        <taxon>Burkholderiaceae</taxon>
        <taxon>Burkholderia</taxon>
        <taxon>Burkholderia cepacia complex</taxon>
    </lineage>
</organism>
<keyword evidence="6" id="KW-0830">Ubiquinone</keyword>
<evidence type="ECO:0000313" key="9">
    <source>
        <dbReference type="Proteomes" id="UP000494120"/>
    </source>
</evidence>
<dbReference type="PANTHER" id="PTHR10617">
    <property type="entry name" value="ELECTRON TRANSFER FLAVOPROTEIN-UBIQUINONE OXIDOREDUCTASE"/>
    <property type="match status" value="1"/>
</dbReference>
<protein>
    <recommendedName>
        <fullName evidence="6">Electron transfer flavoprotein-ubiquinone oxidoreductase</fullName>
        <shortName evidence="6">ETF-QO</shortName>
        <ecNumber evidence="6">1.5.5.1</ecNumber>
    </recommendedName>
</protein>
<evidence type="ECO:0000256" key="3">
    <source>
        <dbReference type="ARBA" id="ARBA00022982"/>
    </source>
</evidence>
<keyword evidence="6" id="KW-0274">FAD</keyword>
<evidence type="ECO:0000256" key="4">
    <source>
        <dbReference type="ARBA" id="ARBA00023004"/>
    </source>
</evidence>
<comment type="catalytic activity">
    <reaction evidence="6">
        <text>a ubiquinone + reduced [electron-transfer flavoprotein] = a ubiquinol + oxidized [electron-transfer flavoprotein] + H(+)</text>
        <dbReference type="Rhea" id="RHEA:24052"/>
        <dbReference type="Rhea" id="RHEA-COMP:9565"/>
        <dbReference type="Rhea" id="RHEA-COMP:9566"/>
        <dbReference type="Rhea" id="RHEA-COMP:10685"/>
        <dbReference type="Rhea" id="RHEA-COMP:10686"/>
        <dbReference type="ChEBI" id="CHEBI:15378"/>
        <dbReference type="ChEBI" id="CHEBI:16389"/>
        <dbReference type="ChEBI" id="CHEBI:17976"/>
        <dbReference type="ChEBI" id="CHEBI:57692"/>
        <dbReference type="ChEBI" id="CHEBI:58307"/>
        <dbReference type="EC" id="1.5.5.1"/>
    </reaction>
</comment>
<dbReference type="InterPro" id="IPR007859">
    <property type="entry name" value="ETF-QO/FixX_C"/>
</dbReference>
<dbReference type="Pfam" id="PF05187">
    <property type="entry name" value="Fer4_ETF_QO"/>
    <property type="match status" value="1"/>
</dbReference>
<dbReference type="InterPro" id="IPR040156">
    <property type="entry name" value="ETF-QO"/>
</dbReference>
<keyword evidence="5 6" id="KW-0411">Iron-sulfur</keyword>
<keyword evidence="6" id="KW-0560">Oxidoreductase</keyword>
<proteinExistence type="predicted"/>
<name>A0ABY6Y472_9BURK</name>
<keyword evidence="6" id="KW-0285">Flavoprotein</keyword>
<evidence type="ECO:0000256" key="2">
    <source>
        <dbReference type="ARBA" id="ARBA00022723"/>
    </source>
</evidence>
<keyword evidence="2 6" id="KW-0479">Metal-binding</keyword>
<evidence type="ECO:0000256" key="5">
    <source>
        <dbReference type="ARBA" id="ARBA00023014"/>
    </source>
</evidence>
<evidence type="ECO:0000256" key="6">
    <source>
        <dbReference type="RuleBase" id="RU366068"/>
    </source>
</evidence>
<keyword evidence="1 6" id="KW-0813">Transport</keyword>
<comment type="cofactor">
    <cofactor evidence="6">
        <name>FAD</name>
        <dbReference type="ChEBI" id="CHEBI:57692"/>
    </cofactor>
</comment>
<accession>A0ABY6Y472</accession>
<dbReference type="Proteomes" id="UP000494120">
    <property type="component" value="Unassembled WGS sequence"/>
</dbReference>
<feature type="domain" description="ETF-QO/FixX C-terminal" evidence="7">
    <location>
        <begin position="3"/>
        <end position="70"/>
    </location>
</feature>
<comment type="caution">
    <text evidence="8">The sequence shown here is derived from an EMBL/GenBank/DDBJ whole genome shotgun (WGS) entry which is preliminary data.</text>
</comment>
<keyword evidence="3 6" id="KW-0249">Electron transport</keyword>
<dbReference type="Gene3D" id="3.30.70.20">
    <property type="match status" value="1"/>
</dbReference>
<dbReference type="EMBL" id="CABVQG010000022">
    <property type="protein sequence ID" value="VWD04958.1"/>
    <property type="molecule type" value="Genomic_DNA"/>
</dbReference>
<reference evidence="8 9" key="1">
    <citation type="submission" date="2019-09" db="EMBL/GenBank/DDBJ databases">
        <authorList>
            <person name="Depoorter E."/>
        </authorList>
    </citation>
    <scope>NUCLEOTIDE SEQUENCE [LARGE SCALE GENOMIC DNA]</scope>
    <source>
        <strain evidence="8 9">R-17378</strain>
    </source>
</reference>
<evidence type="ECO:0000313" key="8">
    <source>
        <dbReference type="EMBL" id="VWD04958.1"/>
    </source>
</evidence>
<gene>
    <name evidence="8" type="ORF">BLA17378_05502</name>
</gene>
<comment type="function">
    <text evidence="6">Accepts electrons from ETF and reduces ubiquinone.</text>
</comment>